<dbReference type="Proteomes" id="UP000226420">
    <property type="component" value="Unassembled WGS sequence"/>
</dbReference>
<dbReference type="Pfam" id="PF02525">
    <property type="entry name" value="Flavodoxin_2"/>
    <property type="match status" value="1"/>
</dbReference>
<dbReference type="GO" id="GO:0009055">
    <property type="term" value="F:electron transfer activity"/>
    <property type="evidence" value="ECO:0007669"/>
    <property type="project" value="TreeGrafter"/>
</dbReference>
<organism evidence="3 4">
    <name type="scientific">Pragia fontium DSM 5563 = ATCC 49100</name>
    <dbReference type="NCBI Taxonomy" id="1122977"/>
    <lineage>
        <taxon>Bacteria</taxon>
        <taxon>Pseudomonadati</taxon>
        <taxon>Pseudomonadota</taxon>
        <taxon>Gammaproteobacteria</taxon>
        <taxon>Enterobacterales</taxon>
        <taxon>Budviciaceae</taxon>
        <taxon>Pragia</taxon>
    </lineage>
</organism>
<dbReference type="InterPro" id="IPR029039">
    <property type="entry name" value="Flavoprotein-like_sf"/>
</dbReference>
<proteinExistence type="predicted"/>
<evidence type="ECO:0000313" key="4">
    <source>
        <dbReference type="Proteomes" id="UP000226420"/>
    </source>
</evidence>
<evidence type="ECO:0000313" key="3">
    <source>
        <dbReference type="EMBL" id="SFD25576.1"/>
    </source>
</evidence>
<dbReference type="PANTHER" id="PTHR47307:SF1">
    <property type="entry name" value="GLUTATHIONE-REGULATED POTASSIUM-EFFLUX SYSTEM ANCILLARY PROTEIN KEFG"/>
    <property type="match status" value="1"/>
</dbReference>
<dbReference type="GO" id="GO:0003955">
    <property type="term" value="F:NAD(P)H dehydrogenase (quinone) activity"/>
    <property type="evidence" value="ECO:0007669"/>
    <property type="project" value="TreeGrafter"/>
</dbReference>
<comment type="caution">
    <text evidence="3">The sequence shown here is derived from an EMBL/GenBank/DDBJ whole genome shotgun (WGS) entry which is preliminary data.</text>
</comment>
<evidence type="ECO:0000259" key="2">
    <source>
        <dbReference type="Pfam" id="PF02525"/>
    </source>
</evidence>
<gene>
    <name evidence="3" type="ORF">SAMN02745723_11152</name>
</gene>
<dbReference type="PANTHER" id="PTHR47307">
    <property type="entry name" value="GLUTATHIONE-REGULATED POTASSIUM-EFFLUX SYSTEM ANCILLARY PROTEIN KEFG"/>
    <property type="match status" value="1"/>
</dbReference>
<dbReference type="Gene3D" id="3.40.50.360">
    <property type="match status" value="1"/>
</dbReference>
<name>A0AAJ5BI86_9GAMM</name>
<accession>A0AAJ5BI86</accession>
<sequence>MSHLPKVLVLFAHPEPKRSVANKALLRVIRNLDNVTVRDLYAYYPDFFIHTHREHQLLREHDTIVFQFPIHTYGCPALMKEWIDRVLNLQFAGSIGGNELSGKRFRLVVTAGGTENSYQPGGSVGYSFQDILLPFRIMAKSCGMVWVDPMIIYRARRLEDDQLQQYALKYAEWLSVSAEEGNQ</sequence>
<dbReference type="GO" id="GO:0010181">
    <property type="term" value="F:FMN binding"/>
    <property type="evidence" value="ECO:0007669"/>
    <property type="project" value="TreeGrafter"/>
</dbReference>
<reference evidence="3 4" key="1">
    <citation type="submission" date="2016-10" db="EMBL/GenBank/DDBJ databases">
        <authorList>
            <person name="Varghese N."/>
            <person name="Submissions S."/>
        </authorList>
    </citation>
    <scope>NUCLEOTIDE SEQUENCE [LARGE SCALE GENOMIC DNA]</scope>
    <source>
        <strain evidence="3 4">DSM 5563</strain>
    </source>
</reference>
<dbReference type="NCBIfam" id="NF003430">
    <property type="entry name" value="PRK04930.1"/>
    <property type="match status" value="1"/>
</dbReference>
<protein>
    <submittedName>
        <fullName evidence="3">Kef-type potassium/proton antiporter accessory protein, CPA2 family</fullName>
    </submittedName>
</protein>
<keyword evidence="1" id="KW-0560">Oxidoreductase</keyword>
<dbReference type="RefSeq" id="WP_074824232.1">
    <property type="nucleotide sequence ID" value="NZ_FOLW01000011.1"/>
</dbReference>
<dbReference type="InterPro" id="IPR003680">
    <property type="entry name" value="Flavodoxin_fold"/>
</dbReference>
<dbReference type="AlphaFoldDB" id="A0AAJ5BI86"/>
<dbReference type="InterPro" id="IPR046980">
    <property type="entry name" value="KefG/KefF"/>
</dbReference>
<dbReference type="EMBL" id="FOLW01000011">
    <property type="protein sequence ID" value="SFD25576.1"/>
    <property type="molecule type" value="Genomic_DNA"/>
</dbReference>
<feature type="domain" description="Flavodoxin-like fold" evidence="2">
    <location>
        <begin position="6"/>
        <end position="174"/>
    </location>
</feature>
<evidence type="ECO:0000256" key="1">
    <source>
        <dbReference type="ARBA" id="ARBA00023002"/>
    </source>
</evidence>
<dbReference type="SUPFAM" id="SSF52218">
    <property type="entry name" value="Flavoproteins"/>
    <property type="match status" value="1"/>
</dbReference>